<name>B6SU42_MAIZE</name>
<evidence type="ECO:0000256" key="1">
    <source>
        <dbReference type="SAM" id="MobiDB-lite"/>
    </source>
</evidence>
<accession>B6SU42</accession>
<dbReference type="EMBL" id="EU956257">
    <property type="protein sequence ID" value="ACG28375.1"/>
    <property type="molecule type" value="mRNA"/>
</dbReference>
<sequence length="51" mass="5502">MGQGKLEPGYSIHEKTIAHWEWRDGESGTYPPGKGSPKRGGVLSGGVDLFM</sequence>
<dbReference type="AlphaFoldDB" id="B6SU42"/>
<reference evidence="2" key="1">
    <citation type="journal article" date="2009" name="Plant Mol. Biol.">
        <title>Insights into corn genes derived from large-scale cDNA sequencing.</title>
        <authorList>
            <person name="Alexandrov N.N."/>
            <person name="Brover V.V."/>
            <person name="Freidin S."/>
            <person name="Troukhan M.E."/>
            <person name="Tatarinova T.V."/>
            <person name="Zhang H."/>
            <person name="Swaller T.J."/>
            <person name="Lu Y.P."/>
            <person name="Bouck J."/>
            <person name="Flavell R.B."/>
            <person name="Feldmann K.A."/>
        </authorList>
    </citation>
    <scope>NUCLEOTIDE SEQUENCE</scope>
</reference>
<organism evidence="2">
    <name type="scientific">Zea mays</name>
    <name type="common">Maize</name>
    <dbReference type="NCBI Taxonomy" id="4577"/>
    <lineage>
        <taxon>Eukaryota</taxon>
        <taxon>Viridiplantae</taxon>
        <taxon>Streptophyta</taxon>
        <taxon>Embryophyta</taxon>
        <taxon>Tracheophyta</taxon>
        <taxon>Spermatophyta</taxon>
        <taxon>Magnoliopsida</taxon>
        <taxon>Liliopsida</taxon>
        <taxon>Poales</taxon>
        <taxon>Poaceae</taxon>
        <taxon>PACMAD clade</taxon>
        <taxon>Panicoideae</taxon>
        <taxon>Andropogonodae</taxon>
        <taxon>Andropogoneae</taxon>
        <taxon>Tripsacinae</taxon>
        <taxon>Zea</taxon>
    </lineage>
</organism>
<protein>
    <submittedName>
        <fullName evidence="2">Uncharacterized protein</fullName>
    </submittedName>
</protein>
<feature type="region of interest" description="Disordered" evidence="1">
    <location>
        <begin position="23"/>
        <end position="51"/>
    </location>
</feature>
<evidence type="ECO:0000313" key="2">
    <source>
        <dbReference type="EMBL" id="ACG28375.1"/>
    </source>
</evidence>
<proteinExistence type="evidence at transcript level"/>